<accession>A0A1X0QH18</accession>
<proteinExistence type="predicted"/>
<dbReference type="VEuPathDB" id="MicrosporidiaDB:A0H76_1652"/>
<dbReference type="EMBL" id="LTAI01000363">
    <property type="protein sequence ID" value="ORD98954.1"/>
    <property type="molecule type" value="Genomic_DNA"/>
</dbReference>
<name>A0A1X0QH18_9MICR</name>
<comment type="caution">
    <text evidence="1">The sequence shown here is derived from an EMBL/GenBank/DDBJ whole genome shotgun (WGS) entry which is preliminary data.</text>
</comment>
<dbReference type="Proteomes" id="UP000192501">
    <property type="component" value="Unassembled WGS sequence"/>
</dbReference>
<dbReference type="AlphaFoldDB" id="A0A1X0QH18"/>
<gene>
    <name evidence="1" type="ORF">A0H76_1652</name>
</gene>
<protein>
    <submittedName>
        <fullName evidence="1">Uncharacterized protein</fullName>
    </submittedName>
</protein>
<reference evidence="1 2" key="1">
    <citation type="journal article" date="2017" name="Environ. Microbiol.">
        <title>Decay of the glycolytic pathway and adaptation to intranuclear parasitism within Enterocytozoonidae microsporidia.</title>
        <authorList>
            <person name="Wiredu Boakye D."/>
            <person name="Jaroenlak P."/>
            <person name="Prachumwat A."/>
            <person name="Williams T.A."/>
            <person name="Bateman K.S."/>
            <person name="Itsathitphaisarn O."/>
            <person name="Sritunyalucksana K."/>
            <person name="Paszkiewicz K.H."/>
            <person name="Moore K.A."/>
            <person name="Stentiford G.D."/>
            <person name="Williams B.A."/>
        </authorList>
    </citation>
    <scope>NUCLEOTIDE SEQUENCE [LARGE SCALE GENOMIC DNA]</scope>
    <source>
        <strain evidence="2">canceri</strain>
    </source>
</reference>
<organism evidence="1 2">
    <name type="scientific">Hepatospora eriocheir</name>
    <dbReference type="NCBI Taxonomy" id="1081669"/>
    <lineage>
        <taxon>Eukaryota</taxon>
        <taxon>Fungi</taxon>
        <taxon>Fungi incertae sedis</taxon>
        <taxon>Microsporidia</taxon>
        <taxon>Hepatosporidae</taxon>
        <taxon>Hepatospora</taxon>
    </lineage>
</organism>
<sequence length="107" mass="12979">MKLFINLGIYFIEKESFKKYFMKIYKGEELRNEELLTWFYKQTFNSKNQDMSKQGVNRQLKVVESKECFISEVCKINTEILNKNFTKKQDLRKKALKEIHLKILMLN</sequence>
<evidence type="ECO:0000313" key="2">
    <source>
        <dbReference type="Proteomes" id="UP000192501"/>
    </source>
</evidence>
<evidence type="ECO:0000313" key="1">
    <source>
        <dbReference type="EMBL" id="ORD98954.1"/>
    </source>
</evidence>